<reference evidence="2 3" key="1">
    <citation type="submission" date="2014-10" db="EMBL/GenBank/DDBJ databases">
        <title>Draft genome of the hookworm Ancylostoma caninum.</title>
        <authorList>
            <person name="Mitreva M."/>
        </authorList>
    </citation>
    <scope>NUCLEOTIDE SEQUENCE [LARGE SCALE GENOMIC DNA]</scope>
    <source>
        <strain evidence="2 3">Baltimore</strain>
    </source>
</reference>
<keyword evidence="1" id="KW-0812">Transmembrane</keyword>
<dbReference type="EMBL" id="JOJR01000578">
    <property type="protein sequence ID" value="RCN36197.1"/>
    <property type="molecule type" value="Genomic_DNA"/>
</dbReference>
<sequence>MKLTSIPVFLNVISLVPLLNQKKGRSIRDNPSHLPLLILLLIDLALSAILVVPVYSFISEEYAFLY</sequence>
<protein>
    <submittedName>
        <fullName evidence="2">Uncharacterized protein</fullName>
    </submittedName>
</protein>
<evidence type="ECO:0000313" key="3">
    <source>
        <dbReference type="Proteomes" id="UP000252519"/>
    </source>
</evidence>
<dbReference type="STRING" id="29170.A0A368G0T0"/>
<dbReference type="Proteomes" id="UP000252519">
    <property type="component" value="Unassembled WGS sequence"/>
</dbReference>
<accession>A0A368G0T0</accession>
<evidence type="ECO:0000313" key="2">
    <source>
        <dbReference type="EMBL" id="RCN36197.1"/>
    </source>
</evidence>
<keyword evidence="1" id="KW-0472">Membrane</keyword>
<comment type="caution">
    <text evidence="2">The sequence shown here is derived from an EMBL/GenBank/DDBJ whole genome shotgun (WGS) entry which is preliminary data.</text>
</comment>
<feature type="transmembrane region" description="Helical" evidence="1">
    <location>
        <begin position="34"/>
        <end position="58"/>
    </location>
</feature>
<name>A0A368G0T0_ANCCA</name>
<keyword evidence="1" id="KW-1133">Transmembrane helix</keyword>
<keyword evidence="3" id="KW-1185">Reference proteome</keyword>
<evidence type="ECO:0000256" key="1">
    <source>
        <dbReference type="SAM" id="Phobius"/>
    </source>
</evidence>
<organism evidence="2 3">
    <name type="scientific">Ancylostoma caninum</name>
    <name type="common">Dog hookworm</name>
    <dbReference type="NCBI Taxonomy" id="29170"/>
    <lineage>
        <taxon>Eukaryota</taxon>
        <taxon>Metazoa</taxon>
        <taxon>Ecdysozoa</taxon>
        <taxon>Nematoda</taxon>
        <taxon>Chromadorea</taxon>
        <taxon>Rhabditida</taxon>
        <taxon>Rhabditina</taxon>
        <taxon>Rhabditomorpha</taxon>
        <taxon>Strongyloidea</taxon>
        <taxon>Ancylostomatidae</taxon>
        <taxon>Ancylostomatinae</taxon>
        <taxon>Ancylostoma</taxon>
    </lineage>
</organism>
<dbReference type="AlphaFoldDB" id="A0A368G0T0"/>
<proteinExistence type="predicted"/>
<gene>
    <name evidence="2" type="ORF">ANCCAN_17918</name>
</gene>